<dbReference type="OrthoDB" id="9806471at2"/>
<evidence type="ECO:0000256" key="8">
    <source>
        <dbReference type="ARBA" id="ARBA00023136"/>
    </source>
</evidence>
<gene>
    <name evidence="11" type="ORF">SCA03_17890</name>
</gene>
<dbReference type="InterPro" id="IPR003593">
    <property type="entry name" value="AAA+_ATPase"/>
</dbReference>
<keyword evidence="3" id="KW-0813">Transport</keyword>
<feature type="region of interest" description="Disordered" evidence="9">
    <location>
        <begin position="231"/>
        <end position="254"/>
    </location>
</feature>
<dbReference type="GO" id="GO:0005524">
    <property type="term" value="F:ATP binding"/>
    <property type="evidence" value="ECO:0007669"/>
    <property type="project" value="UniProtKB-KW"/>
</dbReference>
<name>A0A4Y3QXS0_STRCI</name>
<comment type="subcellular location">
    <subcellularLocation>
        <location evidence="1">Cell membrane</location>
    </subcellularLocation>
</comment>
<dbReference type="InterPro" id="IPR003439">
    <property type="entry name" value="ABC_transporter-like_ATP-bd"/>
</dbReference>
<evidence type="ECO:0000259" key="10">
    <source>
        <dbReference type="PROSITE" id="PS50893"/>
    </source>
</evidence>
<dbReference type="PANTHER" id="PTHR43553">
    <property type="entry name" value="HEAVY METAL TRANSPORTER"/>
    <property type="match status" value="1"/>
</dbReference>
<dbReference type="EMBL" id="BJMM01000006">
    <property type="protein sequence ID" value="GEB49238.1"/>
    <property type="molecule type" value="Genomic_DNA"/>
</dbReference>
<dbReference type="CDD" id="cd03225">
    <property type="entry name" value="ABC_cobalt_CbiO_domain1"/>
    <property type="match status" value="1"/>
</dbReference>
<evidence type="ECO:0000256" key="7">
    <source>
        <dbReference type="ARBA" id="ARBA00022967"/>
    </source>
</evidence>
<dbReference type="InterPro" id="IPR027417">
    <property type="entry name" value="P-loop_NTPase"/>
</dbReference>
<evidence type="ECO:0000256" key="1">
    <source>
        <dbReference type="ARBA" id="ARBA00004236"/>
    </source>
</evidence>
<dbReference type="PROSITE" id="PS00211">
    <property type="entry name" value="ABC_TRANSPORTER_1"/>
    <property type="match status" value="1"/>
</dbReference>
<dbReference type="SUPFAM" id="SSF52540">
    <property type="entry name" value="P-loop containing nucleoside triphosphate hydrolases"/>
    <property type="match status" value="1"/>
</dbReference>
<feature type="domain" description="ABC transporter" evidence="10">
    <location>
        <begin position="3"/>
        <end position="236"/>
    </location>
</feature>
<dbReference type="InterPro" id="IPR050095">
    <property type="entry name" value="ECF_ABC_transporter_ATP-bd"/>
</dbReference>
<reference evidence="11 12" key="1">
    <citation type="submission" date="2019-06" db="EMBL/GenBank/DDBJ databases">
        <title>Whole genome shotgun sequence of Streptomyces cacaoi subsp. cacaoi NBRC 12748.</title>
        <authorList>
            <person name="Hosoyama A."/>
            <person name="Uohara A."/>
            <person name="Ohji S."/>
            <person name="Ichikawa N."/>
        </authorList>
    </citation>
    <scope>NUCLEOTIDE SEQUENCE [LARGE SCALE GENOMIC DNA]</scope>
    <source>
        <strain evidence="11 12">NBRC 12748</strain>
    </source>
</reference>
<dbReference type="PROSITE" id="PS50893">
    <property type="entry name" value="ABC_TRANSPORTER_2"/>
    <property type="match status" value="1"/>
</dbReference>
<accession>A0A4Y3QXS0</accession>
<dbReference type="FunFam" id="3.40.50.300:FF:000224">
    <property type="entry name" value="Energy-coupling factor transporter ATP-binding protein EcfA"/>
    <property type="match status" value="1"/>
</dbReference>
<dbReference type="SMART" id="SM00382">
    <property type="entry name" value="AAA"/>
    <property type="match status" value="1"/>
</dbReference>
<keyword evidence="7" id="KW-1278">Translocase</keyword>
<dbReference type="RefSeq" id="WP_086814708.1">
    <property type="nucleotide sequence ID" value="NZ_BJMM01000006.1"/>
</dbReference>
<protein>
    <recommendedName>
        <fullName evidence="10">ABC transporter domain-containing protein</fullName>
    </recommendedName>
</protein>
<evidence type="ECO:0000313" key="12">
    <source>
        <dbReference type="Proteomes" id="UP000319210"/>
    </source>
</evidence>
<comment type="caution">
    <text evidence="11">The sequence shown here is derived from an EMBL/GenBank/DDBJ whole genome shotgun (WGS) entry which is preliminary data.</text>
</comment>
<keyword evidence="8" id="KW-0472">Membrane</keyword>
<proteinExistence type="inferred from homology"/>
<comment type="similarity">
    <text evidence="2">Belongs to the ABC transporter superfamily.</text>
</comment>
<evidence type="ECO:0000256" key="5">
    <source>
        <dbReference type="ARBA" id="ARBA00022741"/>
    </source>
</evidence>
<keyword evidence="5" id="KW-0547">Nucleotide-binding</keyword>
<dbReference type="Proteomes" id="UP000319210">
    <property type="component" value="Unassembled WGS sequence"/>
</dbReference>
<dbReference type="AlphaFoldDB" id="A0A4Y3QXS0"/>
<sequence>MILSIDSLTYAYANGTPALNGVTFQVAAGERVAVVGSNGAGKSTLARHLVGIERPTSGTVEVEGRRTDELSIAELARSVGFVFQNPHDQLHARTVAKAVEFGPRNLGFTAEQRARACEWALRVTGLTHHAQDHPHHLSFGQRKRVALASVLAMDTPLVVLDEPTTGQDHRSLALLGSLLGELAEEGRTVIAVTHDMEFCVQHFERVIVLERGRVRWDGTVEQWLAADATALPADGSRDDAAERSGPPTDLERPQLTRLARELGWSAPVATVDAFLSELRERTPSVPAN</sequence>
<dbReference type="GO" id="GO:0042626">
    <property type="term" value="F:ATPase-coupled transmembrane transporter activity"/>
    <property type="evidence" value="ECO:0007669"/>
    <property type="project" value="TreeGrafter"/>
</dbReference>
<dbReference type="PANTHER" id="PTHR43553:SF24">
    <property type="entry name" value="ENERGY-COUPLING FACTOR TRANSPORTER ATP-BINDING PROTEIN ECFA1"/>
    <property type="match status" value="1"/>
</dbReference>
<evidence type="ECO:0000256" key="6">
    <source>
        <dbReference type="ARBA" id="ARBA00022840"/>
    </source>
</evidence>
<dbReference type="InterPro" id="IPR017871">
    <property type="entry name" value="ABC_transporter-like_CS"/>
</dbReference>
<dbReference type="InterPro" id="IPR015856">
    <property type="entry name" value="ABC_transpr_CbiO/EcfA_su"/>
</dbReference>
<keyword evidence="4" id="KW-1003">Cell membrane</keyword>
<keyword evidence="6" id="KW-0067">ATP-binding</keyword>
<organism evidence="11 12">
    <name type="scientific">Streptomyces cacaoi</name>
    <dbReference type="NCBI Taxonomy" id="1898"/>
    <lineage>
        <taxon>Bacteria</taxon>
        <taxon>Bacillati</taxon>
        <taxon>Actinomycetota</taxon>
        <taxon>Actinomycetes</taxon>
        <taxon>Kitasatosporales</taxon>
        <taxon>Streptomycetaceae</taxon>
        <taxon>Streptomyces</taxon>
    </lineage>
</organism>
<dbReference type="Pfam" id="PF00005">
    <property type="entry name" value="ABC_tran"/>
    <property type="match status" value="1"/>
</dbReference>
<evidence type="ECO:0000256" key="4">
    <source>
        <dbReference type="ARBA" id="ARBA00022475"/>
    </source>
</evidence>
<dbReference type="GO" id="GO:0043190">
    <property type="term" value="C:ATP-binding cassette (ABC) transporter complex"/>
    <property type="evidence" value="ECO:0007669"/>
    <property type="project" value="TreeGrafter"/>
</dbReference>
<dbReference type="GO" id="GO:0016887">
    <property type="term" value="F:ATP hydrolysis activity"/>
    <property type="evidence" value="ECO:0007669"/>
    <property type="project" value="InterPro"/>
</dbReference>
<evidence type="ECO:0000313" key="11">
    <source>
        <dbReference type="EMBL" id="GEB49238.1"/>
    </source>
</evidence>
<evidence type="ECO:0000256" key="3">
    <source>
        <dbReference type="ARBA" id="ARBA00022448"/>
    </source>
</evidence>
<evidence type="ECO:0000256" key="9">
    <source>
        <dbReference type="SAM" id="MobiDB-lite"/>
    </source>
</evidence>
<dbReference type="Gene3D" id="3.40.50.300">
    <property type="entry name" value="P-loop containing nucleotide triphosphate hydrolases"/>
    <property type="match status" value="1"/>
</dbReference>
<keyword evidence="12" id="KW-1185">Reference proteome</keyword>
<evidence type="ECO:0000256" key="2">
    <source>
        <dbReference type="ARBA" id="ARBA00005417"/>
    </source>
</evidence>